<dbReference type="Pfam" id="PF13635">
    <property type="entry name" value="DUF4143"/>
    <property type="match status" value="1"/>
</dbReference>
<dbReference type="AlphaFoldDB" id="A0A0F9EGL3"/>
<organism evidence="2">
    <name type="scientific">marine sediment metagenome</name>
    <dbReference type="NCBI Taxonomy" id="412755"/>
    <lineage>
        <taxon>unclassified sequences</taxon>
        <taxon>metagenomes</taxon>
        <taxon>ecological metagenomes</taxon>
    </lineage>
</organism>
<dbReference type="EMBL" id="LAZR01034905">
    <property type="protein sequence ID" value="KKL28966.1"/>
    <property type="molecule type" value="Genomic_DNA"/>
</dbReference>
<dbReference type="InterPro" id="IPR025420">
    <property type="entry name" value="DUF4143"/>
</dbReference>
<gene>
    <name evidence="2" type="ORF">LCGC14_2369840</name>
</gene>
<protein>
    <recommendedName>
        <fullName evidence="1">DUF4143 domain-containing protein</fullName>
    </recommendedName>
</protein>
<name>A0A0F9EGL3_9ZZZZ</name>
<dbReference type="PANTHER" id="PTHR43566:SF1">
    <property type="entry name" value="AAA+ ATPASE DOMAIN-CONTAINING PROTEIN"/>
    <property type="match status" value="1"/>
</dbReference>
<proteinExistence type="predicted"/>
<feature type="domain" description="DUF4143" evidence="1">
    <location>
        <begin position="4"/>
        <end position="158"/>
    </location>
</feature>
<evidence type="ECO:0000259" key="1">
    <source>
        <dbReference type="Pfam" id="PF13635"/>
    </source>
</evidence>
<dbReference type="PANTHER" id="PTHR43566">
    <property type="entry name" value="CONSERVED PROTEIN"/>
    <property type="match status" value="1"/>
</dbReference>
<reference evidence="2" key="1">
    <citation type="journal article" date="2015" name="Nature">
        <title>Complex archaea that bridge the gap between prokaryotes and eukaryotes.</title>
        <authorList>
            <person name="Spang A."/>
            <person name="Saw J.H."/>
            <person name="Jorgensen S.L."/>
            <person name="Zaremba-Niedzwiedzka K."/>
            <person name="Martijn J."/>
            <person name="Lind A.E."/>
            <person name="van Eijk R."/>
            <person name="Schleper C."/>
            <person name="Guy L."/>
            <person name="Ettema T.J."/>
        </authorList>
    </citation>
    <scope>NUCLEOTIDE SEQUENCE</scope>
</reference>
<comment type="caution">
    <text evidence="2">The sequence shown here is derived from an EMBL/GenBank/DDBJ whole genome shotgun (WGS) entry which is preliminary data.</text>
</comment>
<sequence length="208" mass="23959">MYIRRDIKDIGEIADASGYNNLVTLLCLQIGNLIKDQELAVSSGLSRPTVKKYLFLLENTYVLSLVPPFFTNKRTEVIKTPKVYFNDTGMRNGVVNNFVPLQHRTDRGAILENFVFTRLSGGDDLYQNIRFWRSHSKKEVDFVWQTDMEKPYPIEVKLHYTPRQPLPSGLKSFVGSYRPSRAYIAHMGKFNKLDFKGTTIFVIPAWSV</sequence>
<evidence type="ECO:0000313" key="2">
    <source>
        <dbReference type="EMBL" id="KKL28966.1"/>
    </source>
</evidence>
<accession>A0A0F9EGL3</accession>